<dbReference type="NCBIfam" id="TIGR00877">
    <property type="entry name" value="purD"/>
    <property type="match status" value="1"/>
</dbReference>
<evidence type="ECO:0000256" key="8">
    <source>
        <dbReference type="ARBA" id="ARBA00022840"/>
    </source>
</evidence>
<dbReference type="Gene3D" id="3.40.50.20">
    <property type="match status" value="1"/>
</dbReference>
<dbReference type="InterPro" id="IPR020559">
    <property type="entry name" value="PRibGlycinamide_synth_CS"/>
</dbReference>
<evidence type="ECO:0000256" key="11">
    <source>
        <dbReference type="ARBA" id="ARBA00038345"/>
    </source>
</evidence>
<dbReference type="SUPFAM" id="SSF56059">
    <property type="entry name" value="Glutathione synthetase ATP-binding domain-like"/>
    <property type="match status" value="1"/>
</dbReference>
<dbReference type="PROSITE" id="PS00184">
    <property type="entry name" value="GARS"/>
    <property type="match status" value="1"/>
</dbReference>
<evidence type="ECO:0000256" key="1">
    <source>
        <dbReference type="ARBA" id="ARBA00001936"/>
    </source>
</evidence>
<feature type="domain" description="ATP-grasp" evidence="16">
    <location>
        <begin position="111"/>
        <end position="315"/>
    </location>
</feature>
<accession>A0ABT8M3Y4</accession>
<protein>
    <recommendedName>
        <fullName evidence="4 14">Phosphoribosylamine--glycine ligase</fullName>
        <ecNumber evidence="4 14">6.3.4.13</ecNumber>
    </recommendedName>
    <alternativeName>
        <fullName evidence="14">GARS</fullName>
    </alternativeName>
    <alternativeName>
        <fullName evidence="12 14">Glycinamide ribonucleotide synthetase</fullName>
    </alternativeName>
    <alternativeName>
        <fullName evidence="13 14">Phosphoribosylglycinamide synthetase</fullName>
    </alternativeName>
</protein>
<comment type="caution">
    <text evidence="17">The sequence shown here is derived from an EMBL/GenBank/DDBJ whole genome shotgun (WGS) entry which is preliminary data.</text>
</comment>
<dbReference type="InterPro" id="IPR020560">
    <property type="entry name" value="PRibGlycinamide_synth_C-dom"/>
</dbReference>
<comment type="cofactor">
    <cofactor evidence="2">
        <name>Mg(2+)</name>
        <dbReference type="ChEBI" id="CHEBI:18420"/>
    </cofactor>
</comment>
<sequence length="430" mass="46824">MDMKVLVVGGGGREHAITRALSCNSDTKIFSVMARKNPGIARVAERVLLEKETNIEKILPFATNCGVDAAVIGPEAPLEAGIVDRLEAAGIPSLGPTRAAARIETDKAFCRRLMERHGIAGCPEYRVCHDPEEARRFIESYDGDLAVKPIGLTGGKGVRIMGEHVDVAGAVEYAREIGGNVVLEERLVGEEFTLQAFVDGEHLVPMPLVQDHKRAYEGDVGPNTGGMGSYSLEDHMLPFVSHRDYDTALRIMEETVAAMRAEGTPYRGVLYGQFMNTREGPKVIEFNARFGDPEAMNVLSLLESDFAGIIGHIIEGDLAASHVRFANKATVCKYLVPEGYPEAPRANEPLTLGDYGDALLYYASVEEQNGTLHTLTSRTLAFVGRGETLEEAEAIAEQAASSVSGSVFHRRDIGTPEILEKRCRHMREIA</sequence>
<dbReference type="SUPFAM" id="SSF51246">
    <property type="entry name" value="Rudiment single hybrid motif"/>
    <property type="match status" value="1"/>
</dbReference>
<dbReference type="Proteomes" id="UP001168423">
    <property type="component" value="Unassembled WGS sequence"/>
</dbReference>
<dbReference type="PANTHER" id="PTHR43472:SF1">
    <property type="entry name" value="PHOSPHORIBOSYLAMINE--GLYCINE LIGASE, CHLOROPLASTIC"/>
    <property type="match status" value="1"/>
</dbReference>
<dbReference type="InterPro" id="IPR011761">
    <property type="entry name" value="ATP-grasp"/>
</dbReference>
<evidence type="ECO:0000256" key="15">
    <source>
        <dbReference type="PROSITE-ProRule" id="PRU00409"/>
    </source>
</evidence>
<dbReference type="Pfam" id="PF02843">
    <property type="entry name" value="GARS_C"/>
    <property type="match status" value="1"/>
</dbReference>
<keyword evidence="18" id="KW-1185">Reference proteome</keyword>
<dbReference type="Pfam" id="PF01071">
    <property type="entry name" value="GARS_A"/>
    <property type="match status" value="1"/>
</dbReference>
<evidence type="ECO:0000256" key="5">
    <source>
        <dbReference type="ARBA" id="ARBA00022598"/>
    </source>
</evidence>
<dbReference type="SMART" id="SM01209">
    <property type="entry name" value="GARS_A"/>
    <property type="match status" value="1"/>
</dbReference>
<comment type="cofactor">
    <cofactor evidence="1">
        <name>Mn(2+)</name>
        <dbReference type="ChEBI" id="CHEBI:29035"/>
    </cofactor>
</comment>
<dbReference type="InterPro" id="IPR011054">
    <property type="entry name" value="Rudment_hybrid_motif"/>
</dbReference>
<keyword evidence="10" id="KW-0464">Manganese</keyword>
<dbReference type="InterPro" id="IPR020561">
    <property type="entry name" value="PRibGlycinamid_synth_ATP-grasp"/>
</dbReference>
<evidence type="ECO:0000256" key="14">
    <source>
        <dbReference type="HAMAP-Rule" id="MF_00138"/>
    </source>
</evidence>
<gene>
    <name evidence="14 17" type="primary">purD</name>
    <name evidence="17" type="ORF">FGW20_08385</name>
</gene>
<dbReference type="InterPro" id="IPR000115">
    <property type="entry name" value="PRibGlycinamide_synth"/>
</dbReference>
<evidence type="ECO:0000256" key="9">
    <source>
        <dbReference type="ARBA" id="ARBA00022842"/>
    </source>
</evidence>
<dbReference type="EC" id="6.3.4.13" evidence="4 14"/>
<proteinExistence type="inferred from homology"/>
<evidence type="ECO:0000313" key="17">
    <source>
        <dbReference type="EMBL" id="MDN7013056.1"/>
    </source>
</evidence>
<dbReference type="SMART" id="SM01210">
    <property type="entry name" value="GARS_C"/>
    <property type="match status" value="1"/>
</dbReference>
<dbReference type="EMBL" id="VCYI01000010">
    <property type="protein sequence ID" value="MDN7013056.1"/>
    <property type="molecule type" value="Genomic_DNA"/>
</dbReference>
<evidence type="ECO:0000313" key="18">
    <source>
        <dbReference type="Proteomes" id="UP001168423"/>
    </source>
</evidence>
<dbReference type="Pfam" id="PF02844">
    <property type="entry name" value="GARS_N"/>
    <property type="match status" value="1"/>
</dbReference>
<dbReference type="InterPro" id="IPR020562">
    <property type="entry name" value="PRibGlycinamide_synth_N"/>
</dbReference>
<keyword evidence="5 14" id="KW-0436">Ligase</keyword>
<dbReference type="HAMAP" id="MF_00138">
    <property type="entry name" value="GARS"/>
    <property type="match status" value="1"/>
</dbReference>
<comment type="pathway">
    <text evidence="3 14">Purine metabolism; IMP biosynthesis via de novo pathway; N(1)-(5-phospho-D-ribosyl)glycinamide from 5-phospho-alpha-D-ribose 1-diphosphate: step 2/2.</text>
</comment>
<organism evidence="17 18">
    <name type="scientific">Methanoculleus methanifontis</name>
    <dbReference type="NCBI Taxonomy" id="2584086"/>
    <lineage>
        <taxon>Archaea</taxon>
        <taxon>Methanobacteriati</taxon>
        <taxon>Methanobacteriota</taxon>
        <taxon>Stenosarchaea group</taxon>
        <taxon>Methanomicrobia</taxon>
        <taxon>Methanomicrobiales</taxon>
        <taxon>Methanomicrobiaceae</taxon>
        <taxon>Methanoculleus</taxon>
    </lineage>
</organism>
<dbReference type="Gene3D" id="3.90.600.10">
    <property type="entry name" value="Phosphoribosylglycinamide synthetase, C-terminal domain"/>
    <property type="match status" value="1"/>
</dbReference>
<keyword evidence="6 15" id="KW-0547">Nucleotide-binding</keyword>
<dbReference type="RefSeq" id="WP_301677716.1">
    <property type="nucleotide sequence ID" value="NZ_VCYI01000010.1"/>
</dbReference>
<reference evidence="17" key="1">
    <citation type="submission" date="2019-05" db="EMBL/GenBank/DDBJ databases">
        <title>Isolation and characterization of methanogens from the cold seep sediment at Four-Way Closure Ridge.</title>
        <authorList>
            <person name="You Y.-T."/>
            <person name="Chen S.-C."/>
            <person name="Zhang W.-L."/>
            <person name="Lai M.-C."/>
        </authorList>
    </citation>
    <scope>NUCLEOTIDE SEQUENCE</scope>
    <source>
        <strain evidence="17">FWC-SCC3</strain>
    </source>
</reference>
<evidence type="ECO:0000256" key="12">
    <source>
        <dbReference type="ARBA" id="ARBA00042242"/>
    </source>
</evidence>
<keyword evidence="8 15" id="KW-0067">ATP-binding</keyword>
<evidence type="ECO:0000256" key="3">
    <source>
        <dbReference type="ARBA" id="ARBA00005174"/>
    </source>
</evidence>
<dbReference type="InterPro" id="IPR013815">
    <property type="entry name" value="ATP_grasp_subdomain_1"/>
</dbReference>
<dbReference type="PANTHER" id="PTHR43472">
    <property type="entry name" value="PHOSPHORIBOSYLAMINE--GLYCINE LIGASE"/>
    <property type="match status" value="1"/>
</dbReference>
<dbReference type="Gene3D" id="3.30.1490.20">
    <property type="entry name" value="ATP-grasp fold, A domain"/>
    <property type="match status" value="1"/>
</dbReference>
<evidence type="ECO:0000256" key="7">
    <source>
        <dbReference type="ARBA" id="ARBA00022755"/>
    </source>
</evidence>
<evidence type="ECO:0000256" key="2">
    <source>
        <dbReference type="ARBA" id="ARBA00001946"/>
    </source>
</evidence>
<comment type="similarity">
    <text evidence="11 14">Belongs to the GARS family.</text>
</comment>
<keyword evidence="7 14" id="KW-0658">Purine biosynthesis</keyword>
<dbReference type="InterPro" id="IPR037123">
    <property type="entry name" value="PRibGlycinamide_synth_C_sf"/>
</dbReference>
<dbReference type="Gene3D" id="3.30.470.20">
    <property type="entry name" value="ATP-grasp fold, B domain"/>
    <property type="match status" value="1"/>
</dbReference>
<dbReference type="PROSITE" id="PS50975">
    <property type="entry name" value="ATP_GRASP"/>
    <property type="match status" value="1"/>
</dbReference>
<evidence type="ECO:0000256" key="6">
    <source>
        <dbReference type="ARBA" id="ARBA00022741"/>
    </source>
</evidence>
<dbReference type="GO" id="GO:0004637">
    <property type="term" value="F:phosphoribosylamine-glycine ligase activity"/>
    <property type="evidence" value="ECO:0007669"/>
    <property type="project" value="UniProtKB-EC"/>
</dbReference>
<dbReference type="SUPFAM" id="SSF52440">
    <property type="entry name" value="PreATP-grasp domain"/>
    <property type="match status" value="1"/>
</dbReference>
<dbReference type="InterPro" id="IPR016185">
    <property type="entry name" value="PreATP-grasp_dom_sf"/>
</dbReference>
<evidence type="ECO:0000259" key="16">
    <source>
        <dbReference type="PROSITE" id="PS50975"/>
    </source>
</evidence>
<evidence type="ECO:0000256" key="4">
    <source>
        <dbReference type="ARBA" id="ARBA00013255"/>
    </source>
</evidence>
<evidence type="ECO:0000256" key="13">
    <source>
        <dbReference type="ARBA" id="ARBA00042864"/>
    </source>
</evidence>
<keyword evidence="9" id="KW-0460">Magnesium</keyword>
<comment type="catalytic activity">
    <reaction evidence="14">
        <text>5-phospho-beta-D-ribosylamine + glycine + ATP = N(1)-(5-phospho-beta-D-ribosyl)glycinamide + ADP + phosphate + H(+)</text>
        <dbReference type="Rhea" id="RHEA:17453"/>
        <dbReference type="ChEBI" id="CHEBI:15378"/>
        <dbReference type="ChEBI" id="CHEBI:30616"/>
        <dbReference type="ChEBI" id="CHEBI:43474"/>
        <dbReference type="ChEBI" id="CHEBI:57305"/>
        <dbReference type="ChEBI" id="CHEBI:58681"/>
        <dbReference type="ChEBI" id="CHEBI:143788"/>
        <dbReference type="ChEBI" id="CHEBI:456216"/>
        <dbReference type="EC" id="6.3.4.13"/>
    </reaction>
</comment>
<name>A0ABT8M3Y4_9EURY</name>
<evidence type="ECO:0000256" key="10">
    <source>
        <dbReference type="ARBA" id="ARBA00023211"/>
    </source>
</evidence>